<organism evidence="1 2">
    <name type="scientific">Pseudolactococcus plantarum</name>
    <dbReference type="NCBI Taxonomy" id="1365"/>
    <lineage>
        <taxon>Bacteria</taxon>
        <taxon>Bacillati</taxon>
        <taxon>Bacillota</taxon>
        <taxon>Bacilli</taxon>
        <taxon>Lactobacillales</taxon>
        <taxon>Streptococcaceae</taxon>
        <taxon>Pseudolactococcus</taxon>
    </lineage>
</organism>
<sequence>MLVDKILGRYDERYFGNGHKQTTYSDIFDFKEDEAGYLGYIALTQKLGWSKKKNIALTPHLSSLDGIILAIGIVEKYLEIVNSPHPIASLFNDSFEIKAGATPIEDLTHIPIRLKTISEDQNRYLAKVTILGMKISLSLTAYDTTPSSLNSVGSINYTANHLKNSTHDLVNIDLLSEKYAICDVVREVIHDASYQGLASDHSHTISILEWLIIVSQFAQVMAYNFDDIDRCDSDTLWMRTIKAKIKKPFQDVTPIMLMGEIVKSTSLKRGADEWRILELQGGTIDEDVMFSGNIAHKIPKERGDNR</sequence>
<dbReference type="Proteomes" id="UP000242246">
    <property type="component" value="Unassembled WGS sequence"/>
</dbReference>
<dbReference type="AlphaFoldDB" id="A0A2A5RY12"/>
<dbReference type="InterPro" id="IPR008799">
    <property type="entry name" value="Pseudomon_AvrD"/>
</dbReference>
<evidence type="ECO:0000313" key="2">
    <source>
        <dbReference type="Proteomes" id="UP000242246"/>
    </source>
</evidence>
<dbReference type="RefSeq" id="WP_068163514.1">
    <property type="nucleotide sequence ID" value="NZ_JXJX01000010.1"/>
</dbReference>
<gene>
    <name evidence="1" type="ORF">RU87_GL000318</name>
</gene>
<dbReference type="STRING" id="1348632.GCA_001591745_01363"/>
<keyword evidence="2" id="KW-1185">Reference proteome</keyword>
<evidence type="ECO:0000313" key="1">
    <source>
        <dbReference type="EMBL" id="PCS06122.1"/>
    </source>
</evidence>
<dbReference type="EMBL" id="JXJX01000010">
    <property type="protein sequence ID" value="PCS06122.1"/>
    <property type="molecule type" value="Genomic_DNA"/>
</dbReference>
<name>A0A2A5RY12_9LACT</name>
<protein>
    <submittedName>
        <fullName evidence="1">Uncharacterized protein</fullName>
    </submittedName>
</protein>
<dbReference type="Pfam" id="PF05655">
    <property type="entry name" value="AvrD"/>
    <property type="match status" value="2"/>
</dbReference>
<reference evidence="1 2" key="1">
    <citation type="submission" date="2014-12" db="EMBL/GenBank/DDBJ databases">
        <title>Draft genome sequences of 10 type strains of Lactococcus.</title>
        <authorList>
            <person name="Sun Z."/>
            <person name="Zhong Z."/>
            <person name="Liu W."/>
            <person name="Zhang W."/>
            <person name="Zhang H."/>
        </authorList>
    </citation>
    <scope>NUCLEOTIDE SEQUENCE [LARGE SCALE GENOMIC DNA]</scope>
    <source>
        <strain evidence="1 2">DSM 20686</strain>
    </source>
</reference>
<proteinExistence type="predicted"/>
<dbReference type="OrthoDB" id="4919083at2"/>
<accession>A0A2A5RY12</accession>
<comment type="caution">
    <text evidence="1">The sequence shown here is derived from an EMBL/GenBank/DDBJ whole genome shotgun (WGS) entry which is preliminary data.</text>
</comment>